<keyword evidence="1 2" id="KW-0732">Signal</keyword>
<accession>A0ABY1Q249</accession>
<dbReference type="InterPro" id="IPR013766">
    <property type="entry name" value="Thioredoxin_domain"/>
</dbReference>
<dbReference type="EMBL" id="FXUG01000005">
    <property type="protein sequence ID" value="SMP56934.1"/>
    <property type="molecule type" value="Genomic_DNA"/>
</dbReference>
<evidence type="ECO:0000259" key="3">
    <source>
        <dbReference type="PROSITE" id="PS51352"/>
    </source>
</evidence>
<dbReference type="Pfam" id="PF13899">
    <property type="entry name" value="Thioredoxin_7"/>
    <property type="match status" value="1"/>
</dbReference>
<comment type="caution">
    <text evidence="4">The sequence shown here is derived from an EMBL/GenBank/DDBJ whole genome shotgun (WGS) entry which is preliminary data.</text>
</comment>
<evidence type="ECO:0000256" key="2">
    <source>
        <dbReference type="SAM" id="SignalP"/>
    </source>
</evidence>
<dbReference type="SUPFAM" id="SSF52833">
    <property type="entry name" value="Thioredoxin-like"/>
    <property type="match status" value="1"/>
</dbReference>
<name>A0ABY1Q249_9BACT</name>
<feature type="domain" description="Thioredoxin" evidence="3">
    <location>
        <begin position="10"/>
        <end position="137"/>
    </location>
</feature>
<evidence type="ECO:0000256" key="1">
    <source>
        <dbReference type="ARBA" id="ARBA00022729"/>
    </source>
</evidence>
<organism evidence="4 5">
    <name type="scientific">Neorhodopirellula lusitana</name>
    <dbReference type="NCBI Taxonomy" id="445327"/>
    <lineage>
        <taxon>Bacteria</taxon>
        <taxon>Pseudomonadati</taxon>
        <taxon>Planctomycetota</taxon>
        <taxon>Planctomycetia</taxon>
        <taxon>Pirellulales</taxon>
        <taxon>Pirellulaceae</taxon>
        <taxon>Neorhodopirellula</taxon>
    </lineage>
</organism>
<dbReference type="PANTHER" id="PTHR15337">
    <property type="entry name" value="ANTERIOR GRADIENT PROTEIN-RELATED"/>
    <property type="match status" value="1"/>
</dbReference>
<reference evidence="4 5" key="1">
    <citation type="submission" date="2017-05" db="EMBL/GenBank/DDBJ databases">
        <authorList>
            <person name="Varghese N."/>
            <person name="Submissions S."/>
        </authorList>
    </citation>
    <scope>NUCLEOTIDE SEQUENCE [LARGE SCALE GENOMIC DNA]</scope>
    <source>
        <strain evidence="4 5">DSM 25457</strain>
    </source>
</reference>
<dbReference type="Proteomes" id="UP001158067">
    <property type="component" value="Unassembled WGS sequence"/>
</dbReference>
<keyword evidence="5" id="KW-1185">Reference proteome</keyword>
<dbReference type="RefSeq" id="WP_283432692.1">
    <property type="nucleotide sequence ID" value="NZ_FXUG01000005.1"/>
</dbReference>
<feature type="chain" id="PRO_5045699409" evidence="2">
    <location>
        <begin position="27"/>
        <end position="138"/>
    </location>
</feature>
<dbReference type="PANTHER" id="PTHR15337:SF11">
    <property type="entry name" value="THIOREDOXIN DOMAIN-CONTAINING PROTEIN"/>
    <property type="match status" value="1"/>
</dbReference>
<dbReference type="Gene3D" id="3.40.30.10">
    <property type="entry name" value="Glutaredoxin"/>
    <property type="match status" value="1"/>
</dbReference>
<proteinExistence type="predicted"/>
<dbReference type="InterPro" id="IPR036249">
    <property type="entry name" value="Thioredoxin-like_sf"/>
</dbReference>
<dbReference type="PROSITE" id="PS51352">
    <property type="entry name" value="THIOREDOXIN_2"/>
    <property type="match status" value="1"/>
</dbReference>
<gene>
    <name evidence="4" type="ORF">SAMN06265222_105232</name>
</gene>
<evidence type="ECO:0000313" key="4">
    <source>
        <dbReference type="EMBL" id="SMP56934.1"/>
    </source>
</evidence>
<protein>
    <submittedName>
        <fullName evidence="4">Thioredoxin-like</fullName>
    </submittedName>
</protein>
<dbReference type="InterPro" id="IPR051099">
    <property type="entry name" value="AGR/TXD"/>
</dbReference>
<sequence>MNSSTTIRFTTALLFAITIATSTAQAEIPWQRSPERTLQSARQSGKPIVVFVTTQWCHYCQKMKKQTWSDGQVQATISRDFEPLMLDGDKDQQIVKQLGIRGYPATLVYDSHGSFLAMKSGFMTPEVATNWLSATRRR</sequence>
<feature type="signal peptide" evidence="2">
    <location>
        <begin position="1"/>
        <end position="26"/>
    </location>
</feature>
<evidence type="ECO:0000313" key="5">
    <source>
        <dbReference type="Proteomes" id="UP001158067"/>
    </source>
</evidence>